<feature type="domain" description="CheB-type methylesterase" evidence="13">
    <location>
        <begin position="9"/>
        <end position="177"/>
    </location>
</feature>
<dbReference type="InterPro" id="IPR036804">
    <property type="entry name" value="CheR_N_sf"/>
</dbReference>
<dbReference type="InterPro" id="IPR000673">
    <property type="entry name" value="Sig_transdc_resp-reg_Me-estase"/>
</dbReference>
<gene>
    <name evidence="15" type="ORF">SAMN02745220_05173</name>
</gene>
<keyword evidence="8" id="KW-0175">Coiled coil</keyword>
<dbReference type="SUPFAM" id="SSF55874">
    <property type="entry name" value="ATPase domain of HSP90 chaperone/DNA topoisomerase II/histidine kinase"/>
    <property type="match status" value="1"/>
</dbReference>
<dbReference type="RefSeq" id="WP_073617093.1">
    <property type="nucleotide sequence ID" value="NZ_FRFE01000059.1"/>
</dbReference>
<dbReference type="NCBIfam" id="TIGR00229">
    <property type="entry name" value="sensory_box"/>
    <property type="match status" value="1"/>
</dbReference>
<dbReference type="InterPro" id="IPR003661">
    <property type="entry name" value="HisK_dim/P_dom"/>
</dbReference>
<dbReference type="Gene3D" id="3.30.450.20">
    <property type="entry name" value="PAS domain"/>
    <property type="match status" value="3"/>
</dbReference>
<dbReference type="Gene3D" id="3.40.50.180">
    <property type="entry name" value="Methylesterase CheB, C-terminal domain"/>
    <property type="match status" value="1"/>
</dbReference>
<dbReference type="Pfam" id="PF02518">
    <property type="entry name" value="HATPase_c"/>
    <property type="match status" value="1"/>
</dbReference>
<comment type="catalytic activity">
    <reaction evidence="1">
        <text>ATP + protein L-histidine = ADP + protein N-phospho-L-histidine.</text>
        <dbReference type="EC" id="2.7.13.3"/>
    </reaction>
</comment>
<dbReference type="InterPro" id="IPR003594">
    <property type="entry name" value="HATPase_dom"/>
</dbReference>
<evidence type="ECO:0000256" key="5">
    <source>
        <dbReference type="ARBA" id="ARBA00022691"/>
    </source>
</evidence>
<dbReference type="GO" id="GO:0032259">
    <property type="term" value="P:methylation"/>
    <property type="evidence" value="ECO:0007669"/>
    <property type="project" value="UniProtKB-KW"/>
</dbReference>
<dbReference type="EMBL" id="FRFE01000059">
    <property type="protein sequence ID" value="SHO53507.1"/>
    <property type="molecule type" value="Genomic_DNA"/>
</dbReference>
<dbReference type="Pfam" id="PF01739">
    <property type="entry name" value="CheR"/>
    <property type="match status" value="1"/>
</dbReference>
<dbReference type="SUPFAM" id="SSF55785">
    <property type="entry name" value="PYP-like sensor domain (PAS domain)"/>
    <property type="match status" value="2"/>
</dbReference>
<dbReference type="Pfam" id="PF00512">
    <property type="entry name" value="HisKA"/>
    <property type="match status" value="1"/>
</dbReference>
<dbReference type="SMART" id="SM00388">
    <property type="entry name" value="HisKA"/>
    <property type="match status" value="1"/>
</dbReference>
<dbReference type="SMART" id="SM00448">
    <property type="entry name" value="REC"/>
    <property type="match status" value="1"/>
</dbReference>
<feature type="domain" description="PAS" evidence="11">
    <location>
        <begin position="835"/>
        <end position="896"/>
    </location>
</feature>
<dbReference type="SUPFAM" id="SSF52172">
    <property type="entry name" value="CheY-like"/>
    <property type="match status" value="1"/>
</dbReference>
<evidence type="ECO:0000259" key="12">
    <source>
        <dbReference type="PROSITE" id="PS50113"/>
    </source>
</evidence>
<dbReference type="InterPro" id="IPR035909">
    <property type="entry name" value="CheB_C"/>
</dbReference>
<dbReference type="Pfam" id="PF00072">
    <property type="entry name" value="Response_reg"/>
    <property type="match status" value="1"/>
</dbReference>
<protein>
    <submittedName>
        <fullName evidence="15">PAS domain-containing protein</fullName>
    </submittedName>
</protein>
<dbReference type="InterPro" id="IPR000780">
    <property type="entry name" value="CheR_MeTrfase"/>
</dbReference>
<dbReference type="SUPFAM" id="SSF47384">
    <property type="entry name" value="Homodimeric domain of signal transducing histidine kinase"/>
    <property type="match status" value="1"/>
</dbReference>
<evidence type="ECO:0000256" key="3">
    <source>
        <dbReference type="ARBA" id="ARBA00022603"/>
    </source>
</evidence>
<feature type="domain" description="Histidine kinase" evidence="9">
    <location>
        <begin position="1084"/>
        <end position="1308"/>
    </location>
</feature>
<keyword evidence="7" id="KW-0597">Phosphoprotein</keyword>
<keyword evidence="5" id="KW-0949">S-adenosyl-L-methionine</keyword>
<dbReference type="GO" id="GO:0000156">
    <property type="term" value="F:phosphorelay response regulator activity"/>
    <property type="evidence" value="ECO:0007669"/>
    <property type="project" value="InterPro"/>
</dbReference>
<evidence type="ECO:0000259" key="14">
    <source>
        <dbReference type="PROSITE" id="PS50123"/>
    </source>
</evidence>
<dbReference type="PANTHER" id="PTHR24422:SF27">
    <property type="entry name" value="PROTEIN-GLUTAMATE O-METHYLTRANSFERASE"/>
    <property type="match status" value="1"/>
</dbReference>
<dbReference type="Gene3D" id="1.10.155.10">
    <property type="entry name" value="Chemotaxis receptor methyltransferase CheR, N-terminal domain"/>
    <property type="match status" value="1"/>
</dbReference>
<evidence type="ECO:0000256" key="2">
    <source>
        <dbReference type="ARBA" id="ARBA00001541"/>
    </source>
</evidence>
<dbReference type="SMART" id="SM00387">
    <property type="entry name" value="HATPase_c"/>
    <property type="match status" value="1"/>
</dbReference>
<feature type="active site" evidence="6">
    <location>
        <position position="15"/>
    </location>
</feature>
<dbReference type="InterPro" id="IPR000700">
    <property type="entry name" value="PAS-assoc_C"/>
</dbReference>
<evidence type="ECO:0000259" key="9">
    <source>
        <dbReference type="PROSITE" id="PS50109"/>
    </source>
</evidence>
<dbReference type="PROSITE" id="PS50122">
    <property type="entry name" value="CHEB"/>
    <property type="match status" value="1"/>
</dbReference>
<dbReference type="InterPro" id="IPR050903">
    <property type="entry name" value="Bact_Chemotaxis_MeTrfase"/>
</dbReference>
<dbReference type="InterPro" id="IPR036097">
    <property type="entry name" value="HisK_dim/P_sf"/>
</dbReference>
<accession>A0A1M7YLN8</accession>
<dbReference type="InterPro" id="IPR036890">
    <property type="entry name" value="HATPase_C_sf"/>
</dbReference>
<dbReference type="PANTHER" id="PTHR24422">
    <property type="entry name" value="CHEMOTAXIS PROTEIN METHYLTRANSFERASE"/>
    <property type="match status" value="1"/>
</dbReference>
<dbReference type="PROSITE" id="PS50112">
    <property type="entry name" value="PAS"/>
    <property type="match status" value="1"/>
</dbReference>
<name>A0A1M7YLN8_9BACT</name>
<sequence length="1446" mass="161123">MQEVEKFVIVAIGGSAGSLEALETILSDLPSENGLAITLALHSASEHSEGLADFLSKYSSIPVKVVGEESSFEPNNIYIIRFDKASDGSVDRINRFFHQIAITYKDRAVAVVLSGGGRDGVDGAKSIETEGGVVLVQDPATATHPEMPQNILRACSTTEILLPEMMAARVLEIAAVAGVKESNIELASQLHDICHIVKIRTGNDFSLYKPNTVIRRIDRRMKANGLTEVSRYIDLLEESPEEAHALSQDFCIGVTGFFRDPEAFDIVYHDILPKLLSNRSSNDPVRIWDTCCSTGEEAYSLAMLIHEYIAENRIDCTTKIFATDLDEQAIAAARTGIYPETVKLDLGDKRFNTFLTKVNDGFQVIKSLREMVIFAHHNLIKDPPFSRLDMVVCRNFFIYLNADIQKRLLNLFHAMLRPGGYLFMGNSESIGPLTELFATVDKRWRIFQKLDSALHSAKELSLTSNVQMIDRSTRDAYRPEKIWPEPGELATEILVQRYAPPCVVVNDKYEVVHVSTPASHLLEIPIGTPTNDILRMVKKELRPALRAAIHQAISQGEQVAFRGQCMTVHEQQIEVNVTAEPLDAKNIARRLALVTLQPTPVQIPSQDGFTESSSQQERSRKDLLIRNLEEQLRINQEELNSTIQQLEASNDSLMSTNEELMSVNEEFQSTNEELETSKEELQTLNEELLTLNTELQKKVEALDVANNDIENLLNGTQIATLFLDCNLRVKRFTPMASKIFNLVSSDIDRPLEHITGTISQVNISADARRVIETNTIIESTALTVDGDRYYLIRLLPYRTSTGEVEGVVITFVDLTEQHRMEEAIREQAQILDLAPVIVRDLESRIVFWSAGASRLYGFTKNEAIGHISHQLLNTVFPQSLDSIMNTLKTRSAWNGELIHHNRNGEEIFVRSQWVLYRDSAGRPSRTLEVNADNTERKKAEDQYHMLFTTMVNGFALCDIICDEQGSARGYRIIVVNPAFEKLTMKRSDDVVGQDVFDVMTGIKASGAECCRSVLISGQPDIFIYTQPESGKRFEITVFQPTSGQLAMIIEDTTIKYEAESAQKKLELQLAQAQKMEAIGTLAGGIAHDFNNILGAILGYAEMLRETSSSDARTIHDIDQILNAGNRAKELVKQILAFSRQTDIEHIPLQPALLAKEAIKLLRSTLPSSITIEQDIDHDAGVILADPTQFQQILINLCTNAFHAMEAKGGTLRVSVHKKTVTEEDTDNSSRLRPGKYVQVSIRDTGTGIAPEIMEKIFDPYFTTKEVGKGTGMGLAVVLGIVQSSGGYILCDSKPGEGTVFHILMPIVEGSAVEDKNVTEVIPKGNERILLVDDEEMLNVVNKRILEKLGYQITAMNDSLQALNVFRCQPDAFDLVITDQTMPNMSGADLSCNLLKTRPDIPIILCTGYSSLISEEQARIMGIKGFIMKPFTKRDLGNVVRMVLNNR</sequence>
<evidence type="ECO:0000256" key="8">
    <source>
        <dbReference type="SAM" id="Coils"/>
    </source>
</evidence>
<reference evidence="15 16" key="1">
    <citation type="submission" date="2016-12" db="EMBL/GenBank/DDBJ databases">
        <authorList>
            <person name="Song W.-J."/>
            <person name="Kurnit D.M."/>
        </authorList>
    </citation>
    <scope>NUCLEOTIDE SEQUENCE [LARGE SCALE GENOMIC DNA]</scope>
    <source>
        <strain evidence="15 16">DSM 18488</strain>
    </source>
</reference>
<dbReference type="GO" id="GO:0005737">
    <property type="term" value="C:cytoplasm"/>
    <property type="evidence" value="ECO:0007669"/>
    <property type="project" value="InterPro"/>
</dbReference>
<dbReference type="SUPFAM" id="SSF53335">
    <property type="entry name" value="S-adenosyl-L-methionine-dependent methyltransferases"/>
    <property type="match status" value="1"/>
</dbReference>
<dbReference type="InterPro" id="IPR001789">
    <property type="entry name" value="Sig_transdc_resp-reg_receiver"/>
</dbReference>
<dbReference type="Gene3D" id="3.40.50.2300">
    <property type="match status" value="1"/>
</dbReference>
<evidence type="ECO:0000256" key="7">
    <source>
        <dbReference type="PROSITE-ProRule" id="PRU00169"/>
    </source>
</evidence>
<dbReference type="InterPro" id="IPR029063">
    <property type="entry name" value="SAM-dependent_MTases_sf"/>
</dbReference>
<keyword evidence="6" id="KW-0145">Chemotaxis</keyword>
<evidence type="ECO:0000256" key="4">
    <source>
        <dbReference type="ARBA" id="ARBA00022679"/>
    </source>
</evidence>
<evidence type="ECO:0000259" key="10">
    <source>
        <dbReference type="PROSITE" id="PS50110"/>
    </source>
</evidence>
<dbReference type="PROSITE" id="PS50110">
    <property type="entry name" value="RESPONSE_REGULATORY"/>
    <property type="match status" value="1"/>
</dbReference>
<dbReference type="PRINTS" id="PR00996">
    <property type="entry name" value="CHERMTFRASE"/>
</dbReference>
<dbReference type="Pfam" id="PF01339">
    <property type="entry name" value="CheB_methylest"/>
    <property type="match status" value="1"/>
</dbReference>
<dbReference type="STRING" id="1121416.SAMN02745220_05173"/>
<feature type="domain" description="CheR-type methyltransferase" evidence="14">
    <location>
        <begin position="189"/>
        <end position="460"/>
    </location>
</feature>
<dbReference type="CDD" id="cd00156">
    <property type="entry name" value="REC"/>
    <property type="match status" value="1"/>
</dbReference>
<dbReference type="Pfam" id="PF03705">
    <property type="entry name" value="CheR_N"/>
    <property type="match status" value="1"/>
</dbReference>
<dbReference type="SUPFAM" id="SSF52738">
    <property type="entry name" value="Methylesterase CheB, C-terminal domain"/>
    <property type="match status" value="1"/>
</dbReference>
<comment type="catalytic activity">
    <reaction evidence="2">
        <text>L-glutamyl-[protein] + S-adenosyl-L-methionine = [protein]-L-glutamate 5-O-methyl ester + S-adenosyl-L-homocysteine</text>
        <dbReference type="Rhea" id="RHEA:24452"/>
        <dbReference type="Rhea" id="RHEA-COMP:10208"/>
        <dbReference type="Rhea" id="RHEA-COMP:10311"/>
        <dbReference type="ChEBI" id="CHEBI:29973"/>
        <dbReference type="ChEBI" id="CHEBI:57856"/>
        <dbReference type="ChEBI" id="CHEBI:59789"/>
        <dbReference type="ChEBI" id="CHEBI:82795"/>
        <dbReference type="EC" id="2.1.1.80"/>
    </reaction>
</comment>
<dbReference type="InterPro" id="IPR035965">
    <property type="entry name" value="PAS-like_dom_sf"/>
</dbReference>
<dbReference type="SUPFAM" id="SSF47757">
    <property type="entry name" value="Chemotaxis receptor methyltransferase CheR, N-terminal domain"/>
    <property type="match status" value="1"/>
</dbReference>
<feature type="coiled-coil region" evidence="8">
    <location>
        <begin position="625"/>
        <end position="712"/>
    </location>
</feature>
<dbReference type="GO" id="GO:0008983">
    <property type="term" value="F:protein-glutamate O-methyltransferase activity"/>
    <property type="evidence" value="ECO:0007669"/>
    <property type="project" value="UniProtKB-EC"/>
</dbReference>
<dbReference type="Gene3D" id="3.30.565.10">
    <property type="entry name" value="Histidine kinase-like ATPase, C-terminal domain"/>
    <property type="match status" value="1"/>
</dbReference>
<dbReference type="Gene3D" id="3.40.50.150">
    <property type="entry name" value="Vaccinia Virus protein VP39"/>
    <property type="match status" value="1"/>
</dbReference>
<evidence type="ECO:0000313" key="16">
    <source>
        <dbReference type="Proteomes" id="UP000184603"/>
    </source>
</evidence>
<feature type="domain" description="PAC" evidence="12">
    <location>
        <begin position="891"/>
        <end position="945"/>
    </location>
</feature>
<dbReference type="GO" id="GO:0008984">
    <property type="term" value="F:protein-glutamate methylesterase activity"/>
    <property type="evidence" value="ECO:0007669"/>
    <property type="project" value="InterPro"/>
</dbReference>
<dbReference type="Pfam" id="PF13596">
    <property type="entry name" value="PAS_10"/>
    <property type="match status" value="1"/>
</dbReference>
<dbReference type="Proteomes" id="UP000184603">
    <property type="component" value="Unassembled WGS sequence"/>
</dbReference>
<dbReference type="Gene3D" id="1.10.287.130">
    <property type="match status" value="1"/>
</dbReference>
<dbReference type="InterPro" id="IPR027267">
    <property type="entry name" value="AH/BAR_dom_sf"/>
</dbReference>
<organism evidence="15 16">
    <name type="scientific">Desulfopila aestuarii DSM 18488</name>
    <dbReference type="NCBI Taxonomy" id="1121416"/>
    <lineage>
        <taxon>Bacteria</taxon>
        <taxon>Pseudomonadati</taxon>
        <taxon>Thermodesulfobacteriota</taxon>
        <taxon>Desulfobulbia</taxon>
        <taxon>Desulfobulbales</taxon>
        <taxon>Desulfocapsaceae</taxon>
        <taxon>Desulfopila</taxon>
    </lineage>
</organism>
<evidence type="ECO:0000256" key="1">
    <source>
        <dbReference type="ARBA" id="ARBA00000085"/>
    </source>
</evidence>
<dbReference type="Pfam" id="PF13426">
    <property type="entry name" value="PAS_9"/>
    <property type="match status" value="2"/>
</dbReference>
<dbReference type="CDD" id="cd02440">
    <property type="entry name" value="AdoMet_MTases"/>
    <property type="match status" value="1"/>
</dbReference>
<dbReference type="InterPro" id="IPR022642">
    <property type="entry name" value="CheR_C"/>
</dbReference>
<feature type="domain" description="Response regulatory" evidence="10">
    <location>
        <begin position="1327"/>
        <end position="1443"/>
    </location>
</feature>
<dbReference type="GO" id="GO:0006935">
    <property type="term" value="P:chemotaxis"/>
    <property type="evidence" value="ECO:0007669"/>
    <property type="project" value="UniProtKB-UniRule"/>
</dbReference>
<evidence type="ECO:0000259" key="13">
    <source>
        <dbReference type="PROSITE" id="PS50122"/>
    </source>
</evidence>
<evidence type="ECO:0000259" key="11">
    <source>
        <dbReference type="PROSITE" id="PS50112"/>
    </source>
</evidence>
<dbReference type="InterPro" id="IPR011006">
    <property type="entry name" value="CheY-like_superfamily"/>
</dbReference>
<proteinExistence type="predicted"/>
<dbReference type="PROSITE" id="PS50123">
    <property type="entry name" value="CHER"/>
    <property type="match status" value="1"/>
</dbReference>
<dbReference type="SUPFAM" id="SSF103657">
    <property type="entry name" value="BAR/IMD domain-like"/>
    <property type="match status" value="1"/>
</dbReference>
<keyword evidence="4" id="KW-0808">Transferase</keyword>
<dbReference type="InterPro" id="IPR022641">
    <property type="entry name" value="CheR_N"/>
</dbReference>
<feature type="active site" evidence="6">
    <location>
        <position position="42"/>
    </location>
</feature>
<dbReference type="CDD" id="cd00130">
    <property type="entry name" value="PAS"/>
    <property type="match status" value="1"/>
</dbReference>
<evidence type="ECO:0000256" key="6">
    <source>
        <dbReference type="PROSITE-ProRule" id="PRU00050"/>
    </source>
</evidence>
<feature type="active site" evidence="6">
    <location>
        <position position="119"/>
    </location>
</feature>
<dbReference type="PROSITE" id="PS50109">
    <property type="entry name" value="HIS_KIN"/>
    <property type="match status" value="1"/>
</dbReference>
<feature type="domain" description="PAC" evidence="12">
    <location>
        <begin position="775"/>
        <end position="826"/>
    </location>
</feature>
<dbReference type="SMART" id="SM00138">
    <property type="entry name" value="MeTrc"/>
    <property type="match status" value="1"/>
</dbReference>
<dbReference type="CDD" id="cd00082">
    <property type="entry name" value="HisKA"/>
    <property type="match status" value="1"/>
</dbReference>
<keyword evidence="6" id="KW-0378">Hydrolase</keyword>
<feature type="modified residue" description="4-aspartylphosphate" evidence="7">
    <location>
        <position position="1378"/>
    </location>
</feature>
<keyword evidence="16" id="KW-1185">Reference proteome</keyword>
<dbReference type="InterPro" id="IPR000014">
    <property type="entry name" value="PAS"/>
</dbReference>
<keyword evidence="3" id="KW-0489">Methyltransferase</keyword>
<dbReference type="InterPro" id="IPR005467">
    <property type="entry name" value="His_kinase_dom"/>
</dbReference>
<dbReference type="GO" id="GO:0000155">
    <property type="term" value="F:phosphorelay sensor kinase activity"/>
    <property type="evidence" value="ECO:0007669"/>
    <property type="project" value="InterPro"/>
</dbReference>
<dbReference type="OrthoDB" id="9786165at2"/>
<evidence type="ECO:0000313" key="15">
    <source>
        <dbReference type="EMBL" id="SHO53507.1"/>
    </source>
</evidence>
<dbReference type="PROSITE" id="PS50113">
    <property type="entry name" value="PAC"/>
    <property type="match status" value="2"/>
</dbReference>